<gene>
    <name evidence="10" type="ORF">MHI_LOCUS242785</name>
</gene>
<evidence type="ECO:0000256" key="8">
    <source>
        <dbReference type="ARBA" id="ARBA00023224"/>
    </source>
</evidence>
<feature type="transmembrane region" description="Helical" evidence="9">
    <location>
        <begin position="305"/>
        <end position="322"/>
    </location>
</feature>
<dbReference type="GO" id="GO:0007165">
    <property type="term" value="P:signal transduction"/>
    <property type="evidence" value="ECO:0007669"/>
    <property type="project" value="UniProtKB-KW"/>
</dbReference>
<keyword evidence="6 9" id="KW-0472">Membrane</keyword>
<dbReference type="GO" id="GO:0004984">
    <property type="term" value="F:olfactory receptor activity"/>
    <property type="evidence" value="ECO:0007669"/>
    <property type="project" value="InterPro"/>
</dbReference>
<dbReference type="OrthoDB" id="6617147at2759"/>
<evidence type="ECO:0000256" key="1">
    <source>
        <dbReference type="ARBA" id="ARBA00004141"/>
    </source>
</evidence>
<comment type="caution">
    <text evidence="10">The sequence shown here is derived from an EMBL/GenBank/DDBJ whole genome shotgun (WGS) entry which is preliminary data.</text>
</comment>
<feature type="transmembrane region" description="Helical" evidence="9">
    <location>
        <begin position="45"/>
        <end position="64"/>
    </location>
</feature>
<name>A0A6V7GY40_9HYME</name>
<keyword evidence="11" id="KW-1185">Reference proteome</keyword>
<evidence type="ECO:0000256" key="2">
    <source>
        <dbReference type="ARBA" id="ARBA00022606"/>
    </source>
</evidence>
<keyword evidence="3 9" id="KW-0812">Transmembrane</keyword>
<feature type="transmembrane region" description="Helical" evidence="9">
    <location>
        <begin position="134"/>
        <end position="152"/>
    </location>
</feature>
<feature type="transmembrane region" description="Helical" evidence="9">
    <location>
        <begin position="76"/>
        <end position="93"/>
    </location>
</feature>
<dbReference type="PANTHER" id="PTHR21137:SF42">
    <property type="entry name" value="ODORANT RECEPTOR 83A"/>
    <property type="match status" value="1"/>
</dbReference>
<keyword evidence="5 9" id="KW-1133">Transmembrane helix</keyword>
<feature type="transmembrane region" description="Helical" evidence="9">
    <location>
        <begin position="201"/>
        <end position="224"/>
    </location>
</feature>
<dbReference type="PANTHER" id="PTHR21137">
    <property type="entry name" value="ODORANT RECEPTOR"/>
    <property type="match status" value="1"/>
</dbReference>
<dbReference type="GO" id="GO:0005549">
    <property type="term" value="F:odorant binding"/>
    <property type="evidence" value="ECO:0007669"/>
    <property type="project" value="InterPro"/>
</dbReference>
<protein>
    <recommendedName>
        <fullName evidence="12">Odorant receptor</fullName>
    </recommendedName>
</protein>
<evidence type="ECO:0000256" key="3">
    <source>
        <dbReference type="ARBA" id="ARBA00022692"/>
    </source>
</evidence>
<keyword evidence="8" id="KW-0807">Transducer</keyword>
<keyword evidence="7" id="KW-0675">Receptor</keyword>
<evidence type="ECO:0008006" key="12">
    <source>
        <dbReference type="Google" id="ProtNLM"/>
    </source>
</evidence>
<evidence type="ECO:0000256" key="6">
    <source>
        <dbReference type="ARBA" id="ARBA00023136"/>
    </source>
</evidence>
<accession>A0A6V7GY40</accession>
<dbReference type="Proteomes" id="UP000752696">
    <property type="component" value="Unassembled WGS sequence"/>
</dbReference>
<evidence type="ECO:0000313" key="10">
    <source>
        <dbReference type="EMBL" id="CAD1471554.1"/>
    </source>
</evidence>
<evidence type="ECO:0000256" key="9">
    <source>
        <dbReference type="SAM" id="Phobius"/>
    </source>
</evidence>
<dbReference type="Pfam" id="PF02949">
    <property type="entry name" value="7tm_6"/>
    <property type="match status" value="1"/>
</dbReference>
<organism evidence="10 11">
    <name type="scientific">Heterotrigona itama</name>
    <dbReference type="NCBI Taxonomy" id="395501"/>
    <lineage>
        <taxon>Eukaryota</taxon>
        <taxon>Metazoa</taxon>
        <taxon>Ecdysozoa</taxon>
        <taxon>Arthropoda</taxon>
        <taxon>Hexapoda</taxon>
        <taxon>Insecta</taxon>
        <taxon>Pterygota</taxon>
        <taxon>Neoptera</taxon>
        <taxon>Endopterygota</taxon>
        <taxon>Hymenoptera</taxon>
        <taxon>Apocrita</taxon>
        <taxon>Aculeata</taxon>
        <taxon>Apoidea</taxon>
        <taxon>Anthophila</taxon>
        <taxon>Apidae</taxon>
        <taxon>Heterotrigona</taxon>
    </lineage>
</organism>
<keyword evidence="2" id="KW-0716">Sensory transduction</keyword>
<comment type="subcellular location">
    <subcellularLocation>
        <location evidence="1">Membrane</location>
        <topology evidence="1">Multi-pass membrane protein</topology>
    </subcellularLocation>
</comment>
<reference evidence="10" key="1">
    <citation type="submission" date="2020-07" db="EMBL/GenBank/DDBJ databases">
        <authorList>
            <person name="Nazaruddin N."/>
        </authorList>
    </citation>
    <scope>NUCLEOTIDE SEQUENCE</scope>
</reference>
<dbReference type="AlphaFoldDB" id="A0A6V7GY40"/>
<dbReference type="EMBL" id="CAJDYZ010004542">
    <property type="protein sequence ID" value="CAD1471554.1"/>
    <property type="molecule type" value="Genomic_DNA"/>
</dbReference>
<proteinExistence type="predicted"/>
<evidence type="ECO:0000256" key="4">
    <source>
        <dbReference type="ARBA" id="ARBA00022725"/>
    </source>
</evidence>
<keyword evidence="4" id="KW-0552">Olfaction</keyword>
<feature type="transmembrane region" description="Helical" evidence="9">
    <location>
        <begin position="271"/>
        <end position="293"/>
    </location>
</feature>
<sequence>HAIKLYHSHVSQEHINEKVKDVFLLNERVFGICDAWPLRKTYARFVLYMSYLSVHMVIMYMDLIEAFGNLESMVENILDTTIATATYVLLFLLRFNKLIERTIVTVKQEITTCKFETLEEMRLYFAYHKISDKFGRYAVSTSSVIAVLWYLTPMLHLLKSRSEQDNGSSSDYKLPFRVHAFLDYRNDLQNFVIMYLYQLPFMFIGLSHTTSVSILVNLVLHICGKLSILSHRIRNITTNVNVHLDSMIEEFMAAHIKLIRTVNSINSAFQIFLLLELSQTSIRMGLLIYMMLLNPSRSFMDTVTYSLYISIVVSLLYLYSFIGEQLSNESTKVCEAFYFTDWNNLSVRDQKLFLLVMSGRRTLHVTAGKFYIFSLQGFIGLPFLALTKNPRTETNVIESTVLFIPEFYLPYRSL</sequence>
<evidence type="ECO:0000313" key="11">
    <source>
        <dbReference type="Proteomes" id="UP000752696"/>
    </source>
</evidence>
<dbReference type="GO" id="GO:0005886">
    <property type="term" value="C:plasma membrane"/>
    <property type="evidence" value="ECO:0007669"/>
    <property type="project" value="TreeGrafter"/>
</dbReference>
<dbReference type="InterPro" id="IPR004117">
    <property type="entry name" value="7tm6_olfct_rcpt"/>
</dbReference>
<feature type="non-terminal residue" evidence="10">
    <location>
        <position position="1"/>
    </location>
</feature>
<evidence type="ECO:0000256" key="7">
    <source>
        <dbReference type="ARBA" id="ARBA00023170"/>
    </source>
</evidence>
<evidence type="ECO:0000256" key="5">
    <source>
        <dbReference type="ARBA" id="ARBA00022989"/>
    </source>
</evidence>